<gene>
    <name evidence="3 4" type="primary">rpsP</name>
    <name evidence="4" type="ORF">SIID45300_00910</name>
</gene>
<dbReference type="SUPFAM" id="SSF54565">
    <property type="entry name" value="Ribosomal protein S16"/>
    <property type="match status" value="1"/>
</dbReference>
<sequence>MAVRIRMQRRGSKKRPFYAVVAADARMPRDGRFLEKLGVFNPLLETDRVSLDMERVNHWLSVGAVPSDTVGRLIKQIQASA</sequence>
<evidence type="ECO:0000256" key="2">
    <source>
        <dbReference type="ARBA" id="ARBA00023274"/>
    </source>
</evidence>
<evidence type="ECO:0000313" key="5">
    <source>
        <dbReference type="Proteomes" id="UP001628193"/>
    </source>
</evidence>
<keyword evidence="1 3" id="KW-0689">Ribosomal protein</keyword>
<dbReference type="InterPro" id="IPR000307">
    <property type="entry name" value="Ribosomal_bS16"/>
</dbReference>
<dbReference type="Gene3D" id="3.30.1320.10">
    <property type="match status" value="1"/>
</dbReference>
<comment type="caution">
    <text evidence="4">The sequence shown here is derived from an EMBL/GenBank/DDBJ whole genome shotgun (WGS) entry which is preliminary data.</text>
</comment>
<accession>A0ABQ0C6T9</accession>
<dbReference type="NCBIfam" id="TIGR00002">
    <property type="entry name" value="S16"/>
    <property type="match status" value="1"/>
</dbReference>
<keyword evidence="5" id="KW-1185">Reference proteome</keyword>
<name>A0ABQ0C6T9_9PROT</name>
<dbReference type="Pfam" id="PF00886">
    <property type="entry name" value="Ribosomal_S16"/>
    <property type="match status" value="1"/>
</dbReference>
<organism evidence="4 5">
    <name type="scientific">Candidatus Magnetaquiglobus chichijimensis</name>
    <dbReference type="NCBI Taxonomy" id="3141448"/>
    <lineage>
        <taxon>Bacteria</taxon>
        <taxon>Pseudomonadati</taxon>
        <taxon>Pseudomonadota</taxon>
        <taxon>Magnetococcia</taxon>
        <taxon>Magnetococcales</taxon>
        <taxon>Candidatus Magnetaquicoccaceae</taxon>
        <taxon>Candidatus Magnetaquiglobus</taxon>
    </lineage>
</organism>
<dbReference type="HAMAP" id="MF_00385">
    <property type="entry name" value="Ribosomal_bS16"/>
    <property type="match status" value="1"/>
</dbReference>
<evidence type="ECO:0000313" key="4">
    <source>
        <dbReference type="EMBL" id="GAB0056602.1"/>
    </source>
</evidence>
<reference evidence="4 5" key="1">
    <citation type="submission" date="2024-05" db="EMBL/GenBank/DDBJ databases">
        <authorList>
            <consortium name="Candidatus Magnetaquicoccaceae bacterium FCR-1 genome sequencing consortium"/>
            <person name="Shimoshige H."/>
            <person name="Shimamura S."/>
            <person name="Taoka A."/>
            <person name="Kobayashi H."/>
            <person name="Maekawa T."/>
        </authorList>
    </citation>
    <scope>NUCLEOTIDE SEQUENCE [LARGE SCALE GENOMIC DNA]</scope>
    <source>
        <strain evidence="4 5">FCR-1</strain>
    </source>
</reference>
<keyword evidence="2 3" id="KW-0687">Ribonucleoprotein</keyword>
<dbReference type="GO" id="GO:0005840">
    <property type="term" value="C:ribosome"/>
    <property type="evidence" value="ECO:0007669"/>
    <property type="project" value="UniProtKB-KW"/>
</dbReference>
<dbReference type="EMBL" id="BAAFGK010000004">
    <property type="protein sequence ID" value="GAB0056602.1"/>
    <property type="molecule type" value="Genomic_DNA"/>
</dbReference>
<proteinExistence type="inferred from homology"/>
<evidence type="ECO:0000256" key="3">
    <source>
        <dbReference type="HAMAP-Rule" id="MF_00385"/>
    </source>
</evidence>
<comment type="similarity">
    <text evidence="3">Belongs to the bacterial ribosomal protein bS16 family.</text>
</comment>
<dbReference type="InterPro" id="IPR023803">
    <property type="entry name" value="Ribosomal_bS16_dom_sf"/>
</dbReference>
<protein>
    <recommendedName>
        <fullName evidence="3">Small ribosomal subunit protein bS16</fullName>
    </recommendedName>
</protein>
<reference evidence="4 5" key="2">
    <citation type="submission" date="2024-09" db="EMBL/GenBank/DDBJ databases">
        <title>Draft genome sequence of Candidatus Magnetaquicoccaceae bacterium FCR-1.</title>
        <authorList>
            <person name="Shimoshige H."/>
            <person name="Shimamura S."/>
            <person name="Taoka A."/>
            <person name="Kobayashi H."/>
            <person name="Maekawa T."/>
        </authorList>
    </citation>
    <scope>NUCLEOTIDE SEQUENCE [LARGE SCALE GENOMIC DNA]</scope>
    <source>
        <strain evidence="4 5">FCR-1</strain>
    </source>
</reference>
<evidence type="ECO:0000256" key="1">
    <source>
        <dbReference type="ARBA" id="ARBA00022980"/>
    </source>
</evidence>
<dbReference type="PANTHER" id="PTHR12919:SF20">
    <property type="entry name" value="SMALL RIBOSOMAL SUBUNIT PROTEIN BS16M"/>
    <property type="match status" value="1"/>
</dbReference>
<dbReference type="PANTHER" id="PTHR12919">
    <property type="entry name" value="30S RIBOSOMAL PROTEIN S16"/>
    <property type="match status" value="1"/>
</dbReference>
<dbReference type="Proteomes" id="UP001628193">
    <property type="component" value="Unassembled WGS sequence"/>
</dbReference>